<evidence type="ECO:0000313" key="2">
    <source>
        <dbReference type="EMBL" id="CAA6809248.1"/>
    </source>
</evidence>
<accession>A0A6S6SGP3</accession>
<feature type="domain" description="Methyltransferase type 11" evidence="1">
    <location>
        <begin position="90"/>
        <end position="133"/>
    </location>
</feature>
<dbReference type="Gene3D" id="3.40.50.150">
    <property type="entry name" value="Vaccinia Virus protein VP39"/>
    <property type="match status" value="1"/>
</dbReference>
<dbReference type="InterPro" id="IPR013216">
    <property type="entry name" value="Methyltransf_11"/>
</dbReference>
<dbReference type="InterPro" id="IPR029063">
    <property type="entry name" value="SAM-dependent_MTases_sf"/>
</dbReference>
<dbReference type="EMBL" id="CACVAY010000039">
    <property type="protein sequence ID" value="CAA6809248.1"/>
    <property type="molecule type" value="Genomic_DNA"/>
</dbReference>
<reference evidence="2" key="1">
    <citation type="submission" date="2020-01" db="EMBL/GenBank/DDBJ databases">
        <authorList>
            <person name="Meier V. D."/>
            <person name="Meier V D."/>
        </authorList>
    </citation>
    <scope>NUCLEOTIDE SEQUENCE</scope>
    <source>
        <strain evidence="2">HLG_WM_MAG_07</strain>
    </source>
</reference>
<dbReference type="SUPFAM" id="SSF53335">
    <property type="entry name" value="S-adenosyl-L-methionine-dependent methyltransferases"/>
    <property type="match status" value="1"/>
</dbReference>
<dbReference type="Pfam" id="PF08241">
    <property type="entry name" value="Methyltransf_11"/>
    <property type="match status" value="1"/>
</dbReference>
<dbReference type="GO" id="GO:0008757">
    <property type="term" value="F:S-adenosylmethionine-dependent methyltransferase activity"/>
    <property type="evidence" value="ECO:0007669"/>
    <property type="project" value="InterPro"/>
</dbReference>
<evidence type="ECO:0000259" key="1">
    <source>
        <dbReference type="Pfam" id="PF08241"/>
    </source>
</evidence>
<protein>
    <recommendedName>
        <fullName evidence="1">Methyltransferase type 11 domain-containing protein</fullName>
    </recommendedName>
</protein>
<organism evidence="2">
    <name type="scientific">uncultured Thiotrichaceae bacterium</name>
    <dbReference type="NCBI Taxonomy" id="298394"/>
    <lineage>
        <taxon>Bacteria</taxon>
        <taxon>Pseudomonadati</taxon>
        <taxon>Pseudomonadota</taxon>
        <taxon>Gammaproteobacteria</taxon>
        <taxon>Thiotrichales</taxon>
        <taxon>Thiotrichaceae</taxon>
        <taxon>environmental samples</taxon>
    </lineage>
</organism>
<dbReference type="AlphaFoldDB" id="A0A6S6SGP3"/>
<gene>
    <name evidence="2" type="ORF">HELGO_WM12933</name>
</gene>
<sequence>MTTQSTCNICNGNDFTEGPLGRLSLSGKKPTCTSCGSLERHRILRTAWSLISINHLRKKKALQFSSDPSVDKTWFRELEISTYGYKNSIDIQNIDRKDAHYDIVICNQILEHVADDKTAFAELMRILKPNGFLQMTVPNPIMRQTTEDWGYPKEDFHGHYRHYGLDLIEYFQAVTPSIYMICVKASDEITGTQDYVFFWTQNQETKEYLIDCFSGHLEIAHSI</sequence>
<proteinExistence type="predicted"/>
<name>A0A6S6SGP3_9GAMM</name>